<accession>A0A1Y1QK80</accession>
<dbReference type="Pfam" id="PF03413">
    <property type="entry name" value="PepSY"/>
    <property type="match status" value="1"/>
</dbReference>
<evidence type="ECO:0000259" key="3">
    <source>
        <dbReference type="Pfam" id="PF03413"/>
    </source>
</evidence>
<dbReference type="Proteomes" id="UP000192491">
    <property type="component" value="Unassembled WGS sequence"/>
</dbReference>
<feature type="chain" id="PRO_5012801813" description="PepSY domain-containing protein" evidence="2">
    <location>
        <begin position="27"/>
        <end position="125"/>
    </location>
</feature>
<feature type="signal peptide" evidence="2">
    <location>
        <begin position="1"/>
        <end position="26"/>
    </location>
</feature>
<comment type="caution">
    <text evidence="4">The sequence shown here is derived from an EMBL/GenBank/DDBJ whole genome shotgun (WGS) entry which is preliminary data.</text>
</comment>
<protein>
    <recommendedName>
        <fullName evidence="3">PepSY domain-containing protein</fullName>
    </recommendedName>
</protein>
<name>A0A1Y1QK80_9GAMM</name>
<feature type="region of interest" description="Disordered" evidence="1">
    <location>
        <begin position="100"/>
        <end position="125"/>
    </location>
</feature>
<sequence>MKTVTKLTASLVIASSLLGAAYVAQAAEKAGENDATGVQTATISLTDAVNAALVKVPGKASLAEFETDDTSGQALWKVEVVSDQGVVDVEVDATNGAILKQAADTADQDENENEDGEKGGKDKKD</sequence>
<gene>
    <name evidence="4" type="ORF">BWK73_28110</name>
</gene>
<dbReference type="AlphaFoldDB" id="A0A1Y1QK80"/>
<feature type="domain" description="PepSY" evidence="3">
    <location>
        <begin position="43"/>
        <end position="101"/>
    </location>
</feature>
<dbReference type="EMBL" id="MTEJ01000209">
    <property type="protein sequence ID" value="OQX07432.1"/>
    <property type="molecule type" value="Genomic_DNA"/>
</dbReference>
<dbReference type="Gene3D" id="3.10.450.40">
    <property type="match status" value="1"/>
</dbReference>
<dbReference type="InterPro" id="IPR025711">
    <property type="entry name" value="PepSY"/>
</dbReference>
<proteinExistence type="predicted"/>
<organism evidence="4 5">
    <name type="scientific">Thiothrix lacustris</name>
    <dbReference type="NCBI Taxonomy" id="525917"/>
    <lineage>
        <taxon>Bacteria</taxon>
        <taxon>Pseudomonadati</taxon>
        <taxon>Pseudomonadota</taxon>
        <taxon>Gammaproteobacteria</taxon>
        <taxon>Thiotrichales</taxon>
        <taxon>Thiotrichaceae</taxon>
        <taxon>Thiothrix</taxon>
    </lineage>
</organism>
<feature type="compositionally biased region" description="Acidic residues" evidence="1">
    <location>
        <begin position="106"/>
        <end position="115"/>
    </location>
</feature>
<evidence type="ECO:0000256" key="1">
    <source>
        <dbReference type="SAM" id="MobiDB-lite"/>
    </source>
</evidence>
<evidence type="ECO:0000313" key="5">
    <source>
        <dbReference type="Proteomes" id="UP000192491"/>
    </source>
</evidence>
<reference evidence="4 5" key="1">
    <citation type="submission" date="2017-01" db="EMBL/GenBank/DDBJ databases">
        <title>Novel large sulfur bacteria in the metagenomes of groundwater-fed chemosynthetic microbial mats in the Lake Huron basin.</title>
        <authorList>
            <person name="Sharrar A.M."/>
            <person name="Flood B.E."/>
            <person name="Bailey J.V."/>
            <person name="Jones D.S."/>
            <person name="Biddanda B."/>
            <person name="Ruberg S.A."/>
            <person name="Marcus D.N."/>
            <person name="Dick G.J."/>
        </authorList>
    </citation>
    <scope>NUCLEOTIDE SEQUENCE [LARGE SCALE GENOMIC DNA]</scope>
    <source>
        <strain evidence="4">A8</strain>
    </source>
</reference>
<evidence type="ECO:0000256" key="2">
    <source>
        <dbReference type="SAM" id="SignalP"/>
    </source>
</evidence>
<evidence type="ECO:0000313" key="4">
    <source>
        <dbReference type="EMBL" id="OQX07432.1"/>
    </source>
</evidence>
<feature type="compositionally biased region" description="Basic and acidic residues" evidence="1">
    <location>
        <begin position="116"/>
        <end position="125"/>
    </location>
</feature>
<keyword evidence="2" id="KW-0732">Signal</keyword>